<evidence type="ECO:0000313" key="2">
    <source>
        <dbReference type="Proteomes" id="UP000827986"/>
    </source>
</evidence>
<sequence>MFHIVPLRLTITVYCDPAILKCLWFKTLSSDCSYYAYAEKILERTIKTFAQGHSPVSSCVQLFNISISIQQNAIINRCLLVHNYVVKNQIYIFHFKAKSF</sequence>
<reference evidence="1" key="1">
    <citation type="submission" date="2021-09" db="EMBL/GenBank/DDBJ databases">
        <title>The genome of Mauremys mutica provides insights into the evolution of semi-aquatic lifestyle.</title>
        <authorList>
            <person name="Gong S."/>
            <person name="Gao Y."/>
        </authorList>
    </citation>
    <scope>NUCLEOTIDE SEQUENCE</scope>
    <source>
        <strain evidence="1">MM-2020</strain>
        <tissue evidence="1">Muscle</tissue>
    </source>
</reference>
<evidence type="ECO:0000313" key="1">
    <source>
        <dbReference type="EMBL" id="KAH1165979.1"/>
    </source>
</evidence>
<name>A0A9D3WQ72_9SAUR</name>
<protein>
    <submittedName>
        <fullName evidence="1">Uncharacterized protein</fullName>
    </submittedName>
</protein>
<proteinExistence type="predicted"/>
<gene>
    <name evidence="1" type="ORF">KIL84_015151</name>
</gene>
<dbReference type="Proteomes" id="UP000827986">
    <property type="component" value="Unassembled WGS sequence"/>
</dbReference>
<organism evidence="1 2">
    <name type="scientific">Mauremys mutica</name>
    <name type="common">yellowpond turtle</name>
    <dbReference type="NCBI Taxonomy" id="74926"/>
    <lineage>
        <taxon>Eukaryota</taxon>
        <taxon>Metazoa</taxon>
        <taxon>Chordata</taxon>
        <taxon>Craniata</taxon>
        <taxon>Vertebrata</taxon>
        <taxon>Euteleostomi</taxon>
        <taxon>Archelosauria</taxon>
        <taxon>Testudinata</taxon>
        <taxon>Testudines</taxon>
        <taxon>Cryptodira</taxon>
        <taxon>Durocryptodira</taxon>
        <taxon>Testudinoidea</taxon>
        <taxon>Geoemydidae</taxon>
        <taxon>Geoemydinae</taxon>
        <taxon>Mauremys</taxon>
    </lineage>
</organism>
<comment type="caution">
    <text evidence="1">The sequence shown here is derived from an EMBL/GenBank/DDBJ whole genome shotgun (WGS) entry which is preliminary data.</text>
</comment>
<accession>A0A9D3WQ72</accession>
<keyword evidence="2" id="KW-1185">Reference proteome</keyword>
<dbReference type="AlphaFoldDB" id="A0A9D3WQ72"/>
<dbReference type="EMBL" id="JAHDVG010000487">
    <property type="protein sequence ID" value="KAH1165979.1"/>
    <property type="molecule type" value="Genomic_DNA"/>
</dbReference>